<dbReference type="Pfam" id="PF17779">
    <property type="entry name" value="WHD_NOD2"/>
    <property type="match status" value="1"/>
</dbReference>
<dbReference type="Pfam" id="PF17776">
    <property type="entry name" value="NLRC4_HD2"/>
    <property type="match status" value="1"/>
</dbReference>
<accession>A0A5C6MHH3</accession>
<evidence type="ECO:0000313" key="9">
    <source>
        <dbReference type="Proteomes" id="UP000324091"/>
    </source>
</evidence>
<dbReference type="AlphaFoldDB" id="A0A5C6MHH3"/>
<dbReference type="Pfam" id="PF13516">
    <property type="entry name" value="LRR_6"/>
    <property type="match status" value="4"/>
</dbReference>
<keyword evidence="2" id="KW-0963">Cytoplasm</keyword>
<dbReference type="SMART" id="SM00368">
    <property type="entry name" value="LRR_RI"/>
    <property type="match status" value="6"/>
</dbReference>
<keyword evidence="9" id="KW-1185">Reference proteome</keyword>
<keyword evidence="5" id="KW-0547">Nucleotide-binding</keyword>
<dbReference type="InterPro" id="IPR001611">
    <property type="entry name" value="Leu-rich_rpt"/>
</dbReference>
<dbReference type="InterPro" id="IPR051261">
    <property type="entry name" value="NLR"/>
</dbReference>
<dbReference type="InterPro" id="IPR027417">
    <property type="entry name" value="P-loop_NTPase"/>
</dbReference>
<evidence type="ECO:0000256" key="2">
    <source>
        <dbReference type="ARBA" id="ARBA00022490"/>
    </source>
</evidence>
<dbReference type="GO" id="GO:0005524">
    <property type="term" value="F:ATP binding"/>
    <property type="evidence" value="ECO:0007669"/>
    <property type="project" value="UniProtKB-KW"/>
</dbReference>
<evidence type="ECO:0000256" key="5">
    <source>
        <dbReference type="ARBA" id="ARBA00022741"/>
    </source>
</evidence>
<dbReference type="SUPFAM" id="SSF52047">
    <property type="entry name" value="RNI-like"/>
    <property type="match status" value="1"/>
</dbReference>
<comment type="caution">
    <text evidence="8">The sequence shown here is derived from an EMBL/GenBank/DDBJ whole genome shotgun (WGS) entry which is preliminary data.</text>
</comment>
<sequence>MLACGKPVLSARWTSVPVVAGPALATSWVLGSKMDEDRAESTVPSRVSLKSDQSKGSDLQEVIEGHKISLKSRCEHVAEGTNEAGSGTLLNKIYTELYITEGQSEEVDTQHEVSQLERTSKKNIQDTPINAEVQSGLGRSLENQDISLVLPLSWRELNLIRDEQHSLLSLLHVFHPTLQKIRAEDLKTVWKLLFIFDGLDESRFSLGFNKHQLISDVTQVSSVEVLWITEVRGFTDSQKEEYFRRRFSDEDLSKRIISHIKASRSLHIMCLIPVFCWITAIVLEDMMTRDQRGELPQTLTDLYSHFLRVQIKRKKQKYGGKQRPEELTEAEKELLLKLGRLAFEHLEKGNIMFYSEDLERCGLDVSEVSVCSGVCTEIFKRESVIFQKSVYCFVHLSVQEFLAAVYMFHCYTRKDTESTNEISESENGHLDLFVRFLHGLSLESNQRILGGLLDQRNSHPEETIQKVLNNLKEMKDQSVHQEIQEFLKSGEISERRLSEIHCSALAYLLQMSEEVLDELNLRQYKTSVEGRRRLIPAVRNCRKFELWDCRLSEISCDSLGLALRSNPSHLRVLDLGGNQLKDQEWLHSSQKPKAASLLKGQQVEQKPPAEKVLSERKWWRTMKLAKLHLSSRDGLSWSCSTRYRPEEPPTNKLFSWEERALNLSSVCLSLVALKSNLSHLRVLDLSHNTLQDSGVKQLCSGLESPNCKLERLRLIECSLSEISCDSLASALRSNPSHLRELDLSWNLLQDSGVKLLCGFLHFPNCRLETLRLWNCSLSEISCGSLASALRSNPSHLRELDLSRNQLKDSGVKLLSDLVKNPHYGLETLRRSW</sequence>
<evidence type="ECO:0000256" key="6">
    <source>
        <dbReference type="ARBA" id="ARBA00022840"/>
    </source>
</evidence>
<dbReference type="InterPro" id="IPR032675">
    <property type="entry name" value="LRR_dom_sf"/>
</dbReference>
<gene>
    <name evidence="8" type="ORF">D4764_0192190</name>
</gene>
<dbReference type="PROSITE" id="PS51450">
    <property type="entry name" value="LRR"/>
    <property type="match status" value="1"/>
</dbReference>
<reference evidence="8 9" key="1">
    <citation type="submission" date="2019-04" db="EMBL/GenBank/DDBJ databases">
        <title>Chromosome genome assembly for Takifugu flavidus.</title>
        <authorList>
            <person name="Xiao S."/>
        </authorList>
    </citation>
    <scope>NUCLEOTIDE SEQUENCE [LARGE SCALE GENOMIC DNA]</scope>
    <source>
        <strain evidence="8">HTHZ2018</strain>
        <tissue evidence="8">Muscle</tissue>
    </source>
</reference>
<dbReference type="SMART" id="SM01288">
    <property type="entry name" value="FISNA"/>
    <property type="match status" value="1"/>
</dbReference>
<keyword evidence="6" id="KW-0067">ATP-binding</keyword>
<dbReference type="Gene3D" id="3.80.10.10">
    <property type="entry name" value="Ribonuclease Inhibitor"/>
    <property type="match status" value="2"/>
</dbReference>
<dbReference type="Proteomes" id="UP000324091">
    <property type="component" value="Unassembled WGS sequence"/>
</dbReference>
<proteinExistence type="predicted"/>
<dbReference type="Pfam" id="PF14484">
    <property type="entry name" value="FISNA"/>
    <property type="match status" value="1"/>
</dbReference>
<organism evidence="8 9">
    <name type="scientific">Takifugu flavidus</name>
    <name type="common">sansaifugu</name>
    <dbReference type="NCBI Taxonomy" id="433684"/>
    <lineage>
        <taxon>Eukaryota</taxon>
        <taxon>Metazoa</taxon>
        <taxon>Chordata</taxon>
        <taxon>Craniata</taxon>
        <taxon>Vertebrata</taxon>
        <taxon>Euteleostomi</taxon>
        <taxon>Actinopterygii</taxon>
        <taxon>Neopterygii</taxon>
        <taxon>Teleostei</taxon>
        <taxon>Neoteleostei</taxon>
        <taxon>Acanthomorphata</taxon>
        <taxon>Eupercaria</taxon>
        <taxon>Tetraodontiformes</taxon>
        <taxon>Tetradontoidea</taxon>
        <taxon>Tetraodontidae</taxon>
        <taxon>Takifugu</taxon>
    </lineage>
</organism>
<protein>
    <submittedName>
        <fullName evidence="8">NACHT, LRR and PYD domains-containing protein 7</fullName>
    </submittedName>
</protein>
<evidence type="ECO:0000256" key="1">
    <source>
        <dbReference type="ARBA" id="ARBA00004496"/>
    </source>
</evidence>
<dbReference type="GO" id="GO:0005737">
    <property type="term" value="C:cytoplasm"/>
    <property type="evidence" value="ECO:0007669"/>
    <property type="project" value="UniProtKB-SubCell"/>
</dbReference>
<comment type="subcellular location">
    <subcellularLocation>
        <location evidence="1">Cytoplasm</location>
    </subcellularLocation>
</comment>
<evidence type="ECO:0000313" key="8">
    <source>
        <dbReference type="EMBL" id="TWW54576.1"/>
    </source>
</evidence>
<dbReference type="InterPro" id="IPR029495">
    <property type="entry name" value="NACHT-assoc"/>
</dbReference>
<evidence type="ECO:0000256" key="3">
    <source>
        <dbReference type="ARBA" id="ARBA00022614"/>
    </source>
</evidence>
<dbReference type="EMBL" id="RHFK02000183">
    <property type="protein sequence ID" value="TWW54576.1"/>
    <property type="molecule type" value="Genomic_DNA"/>
</dbReference>
<keyword evidence="3" id="KW-0433">Leucine-rich repeat</keyword>
<dbReference type="InterPro" id="IPR041075">
    <property type="entry name" value="NOD1/2_WH"/>
</dbReference>
<dbReference type="InterPro" id="IPR041267">
    <property type="entry name" value="NLRP_HD2"/>
</dbReference>
<dbReference type="PANTHER" id="PTHR24106">
    <property type="entry name" value="NACHT, LRR AND CARD DOMAINS-CONTAINING"/>
    <property type="match status" value="1"/>
</dbReference>
<dbReference type="Gene3D" id="3.40.50.300">
    <property type="entry name" value="P-loop containing nucleotide triphosphate hydrolases"/>
    <property type="match status" value="1"/>
</dbReference>
<evidence type="ECO:0000259" key="7">
    <source>
        <dbReference type="SMART" id="SM01288"/>
    </source>
</evidence>
<evidence type="ECO:0000256" key="4">
    <source>
        <dbReference type="ARBA" id="ARBA00022737"/>
    </source>
</evidence>
<name>A0A5C6MHH3_9TELE</name>
<keyword evidence="4" id="KW-0677">Repeat</keyword>
<feature type="domain" description="FISNA" evidence="7">
    <location>
        <begin position="65"/>
        <end position="136"/>
    </location>
</feature>